<feature type="domain" description="O-acyltransferase WSD1 C-terminal" evidence="11">
    <location>
        <begin position="322"/>
        <end position="461"/>
    </location>
</feature>
<protein>
    <recommendedName>
        <fullName evidence="4">diacylglycerol O-acyltransferase</fullName>
        <ecNumber evidence="4">2.3.1.20</ecNumber>
    </recommendedName>
</protein>
<evidence type="ECO:0000313" key="12">
    <source>
        <dbReference type="EMBL" id="MEX1670951.1"/>
    </source>
</evidence>
<dbReference type="InterPro" id="IPR009721">
    <property type="entry name" value="O-acyltransferase_WSD1_C"/>
</dbReference>
<evidence type="ECO:0000256" key="1">
    <source>
        <dbReference type="ARBA" id="ARBA00004771"/>
    </source>
</evidence>
<dbReference type="PANTHER" id="PTHR31650">
    <property type="entry name" value="O-ACYLTRANSFERASE (WSD1-LIKE) FAMILY PROTEIN"/>
    <property type="match status" value="1"/>
</dbReference>
<reference evidence="12 13" key="1">
    <citation type="journal article" date="2011" name="Int. J. Syst. Evol. Microbiol.">
        <title>Zhongshania antarctica gen. nov., sp. nov. and Zhongshania guokunii sp. nov., gammaproteobacteria respectively isolated from coastal attached (fast) ice and surface seawater of the Antarctic.</title>
        <authorList>
            <person name="Li H.J."/>
            <person name="Zhang X.Y."/>
            <person name="Chen C.X."/>
            <person name="Zhang Y.J."/>
            <person name="Gao Z.M."/>
            <person name="Yu Y."/>
            <person name="Chen X.L."/>
            <person name="Chen B."/>
            <person name="Zhang Y.Z."/>
        </authorList>
    </citation>
    <scope>NUCLEOTIDE SEQUENCE [LARGE SCALE GENOMIC DNA]</scope>
    <source>
        <strain evidence="12 13">ZS6-22T</strain>
    </source>
</reference>
<evidence type="ECO:0000256" key="2">
    <source>
        <dbReference type="ARBA" id="ARBA00005189"/>
    </source>
</evidence>
<evidence type="ECO:0000313" key="13">
    <source>
        <dbReference type="Proteomes" id="UP001557485"/>
    </source>
</evidence>
<dbReference type="Proteomes" id="UP001557485">
    <property type="component" value="Unassembled WGS sequence"/>
</dbReference>
<dbReference type="InterPro" id="IPR004255">
    <property type="entry name" value="O-acyltransferase_WSD1_N"/>
</dbReference>
<comment type="catalytic activity">
    <reaction evidence="8">
        <text>an acyl-CoA + a 1,2-diacyl-sn-glycerol = a triacyl-sn-glycerol + CoA</text>
        <dbReference type="Rhea" id="RHEA:10868"/>
        <dbReference type="ChEBI" id="CHEBI:17815"/>
        <dbReference type="ChEBI" id="CHEBI:57287"/>
        <dbReference type="ChEBI" id="CHEBI:58342"/>
        <dbReference type="ChEBI" id="CHEBI:64615"/>
        <dbReference type="EC" id="2.3.1.20"/>
    </reaction>
</comment>
<evidence type="ECO:0000256" key="7">
    <source>
        <dbReference type="ARBA" id="ARBA00023315"/>
    </source>
</evidence>
<keyword evidence="7" id="KW-0012">Acyltransferase</keyword>
<comment type="similarity">
    <text evidence="3">Belongs to the long-chain O-acyltransferase family.</text>
</comment>
<feature type="compositionally biased region" description="Low complexity" evidence="9">
    <location>
        <begin position="476"/>
        <end position="494"/>
    </location>
</feature>
<evidence type="ECO:0000259" key="11">
    <source>
        <dbReference type="Pfam" id="PF06974"/>
    </source>
</evidence>
<keyword evidence="6" id="KW-0319">Glycerol metabolism</keyword>
<evidence type="ECO:0000259" key="10">
    <source>
        <dbReference type="Pfam" id="PF03007"/>
    </source>
</evidence>
<name>A0ABV3UAH2_9GAMM</name>
<feature type="domain" description="O-acyltransferase WSD1-like N-terminal" evidence="10">
    <location>
        <begin position="11"/>
        <end position="283"/>
    </location>
</feature>
<comment type="caution">
    <text evidence="12">The sequence shown here is derived from an EMBL/GenBank/DDBJ whole genome shotgun (WGS) entry which is preliminary data.</text>
</comment>
<dbReference type="EC" id="2.3.1.20" evidence="4"/>
<dbReference type="Gene3D" id="3.30.559.10">
    <property type="entry name" value="Chloramphenicol acetyltransferase-like domain"/>
    <property type="match status" value="1"/>
</dbReference>
<dbReference type="Pfam" id="PF03007">
    <property type="entry name" value="WS_DGAT_cat"/>
    <property type="match status" value="1"/>
</dbReference>
<sequence>MTDSQSTFKDEVDALELLMLRGEASVKTRSAMLSIALLDEVPDFTELRATFDYASRQFIRLRQHIVAPALAITAPRWVVDPDFNLDYHLRRISAASPGKLRDVLDTANQILAAPMDTQRPLWEVFIVEGVKEQGAKAALVLKMHHAVSDGMGGLMLLKLLFNDRRATPARPPLAAPIPEDIDSISLSRRGISQAIIRAIPSLNTKIREGIRGGRDLLNHPSERLDELKQHWQSAKRILSNGDSQPSPLLMRRSLGRRLDVLEYPLADLKACAKTLDASINDIYIAAIAGGLHRYHSALGCKLAALPLAMPVNLRTANDSDGGNHFAAARISLPLSEADPKHRINLIQAQVQQAITEPAINIVNRVAPLLVHLPASVLKELGELASHVDVQASNVPGLRDPAYIAGSKIVKMYPFGPLPGIPLMLVMMSHEGVCYIGSHCDTAAFSQPDLLIQCLSEEFNALLKPAASPAKKKAPVRKPVAAKKPAPKKTVNAKASIPEGSKS</sequence>
<dbReference type="Pfam" id="PF06974">
    <property type="entry name" value="WS_DGAT_C"/>
    <property type="match status" value="1"/>
</dbReference>
<comment type="pathway">
    <text evidence="1">Glycerolipid metabolism; triacylglycerol biosynthesis.</text>
</comment>
<organism evidence="12 13">
    <name type="scientific">Zhongshania guokunii</name>
    <dbReference type="NCBI Taxonomy" id="641783"/>
    <lineage>
        <taxon>Bacteria</taxon>
        <taxon>Pseudomonadati</taxon>
        <taxon>Pseudomonadota</taxon>
        <taxon>Gammaproteobacteria</taxon>
        <taxon>Cellvibrionales</taxon>
        <taxon>Spongiibacteraceae</taxon>
        <taxon>Zhongshania</taxon>
    </lineage>
</organism>
<dbReference type="SUPFAM" id="SSF52777">
    <property type="entry name" value="CoA-dependent acyltransferases"/>
    <property type="match status" value="1"/>
</dbReference>
<evidence type="ECO:0000256" key="9">
    <source>
        <dbReference type="SAM" id="MobiDB-lite"/>
    </source>
</evidence>
<feature type="region of interest" description="Disordered" evidence="9">
    <location>
        <begin position="466"/>
        <end position="502"/>
    </location>
</feature>
<dbReference type="InterPro" id="IPR045034">
    <property type="entry name" value="O-acyltransferase_WSD1-like"/>
</dbReference>
<proteinExistence type="inferred from homology"/>
<gene>
    <name evidence="12" type="ORF">AB4876_18750</name>
</gene>
<evidence type="ECO:0000256" key="6">
    <source>
        <dbReference type="ARBA" id="ARBA00022798"/>
    </source>
</evidence>
<keyword evidence="13" id="KW-1185">Reference proteome</keyword>
<evidence type="ECO:0000256" key="8">
    <source>
        <dbReference type="ARBA" id="ARBA00048109"/>
    </source>
</evidence>
<evidence type="ECO:0000256" key="3">
    <source>
        <dbReference type="ARBA" id="ARBA00009587"/>
    </source>
</evidence>
<keyword evidence="5" id="KW-0808">Transferase</keyword>
<accession>A0ABV3UAH2</accession>
<comment type="pathway">
    <text evidence="2">Lipid metabolism.</text>
</comment>
<evidence type="ECO:0000256" key="4">
    <source>
        <dbReference type="ARBA" id="ARBA00013244"/>
    </source>
</evidence>
<evidence type="ECO:0000256" key="5">
    <source>
        <dbReference type="ARBA" id="ARBA00022679"/>
    </source>
</evidence>
<dbReference type="RefSeq" id="WP_368383221.1">
    <property type="nucleotide sequence ID" value="NZ_JBFRYA010000027.1"/>
</dbReference>
<dbReference type="EMBL" id="JBFRYA010000027">
    <property type="protein sequence ID" value="MEX1670951.1"/>
    <property type="molecule type" value="Genomic_DNA"/>
</dbReference>
<dbReference type="InterPro" id="IPR023213">
    <property type="entry name" value="CAT-like_dom_sf"/>
</dbReference>
<dbReference type="PANTHER" id="PTHR31650:SF1">
    <property type="entry name" value="WAX ESTER SYNTHASE_DIACYLGLYCEROL ACYLTRANSFERASE 4-RELATED"/>
    <property type="match status" value="1"/>
</dbReference>